<keyword evidence="6" id="KW-0472">Membrane</keyword>
<sequence length="622" mass="72166">MKRKIAFLLVCMFQTLIAQNSSNTEFDLIKEKVVAQYINAPLKAKNEAYQLYKLAKTNDQKIIAYRYLGYIHDYSGNVDSARYFYQKQLQFSKEHFLAKEPYYQSVIDYATWGINYVDSNVLIEELTQALLKINESQFPQQKGLMYMLMGDLFLREKQLEKANEYLDKSFRLIRGKSSEQEYYLRKSEVALKKGDYLNAKENLLTGFALFDEKDVYDYPLFLNKLGYVYLLLGDIENSNQCLYESLHYQRKNGFSSLLSSTYLNLSHLARIEKNERLIKFNLDKALEFNQGNILVLKDIYLAYKDYYSSQGDFLNENESLALFNKINDSIFNVEKAKLGSDLESRFQLRENKKELALKEKIIQKEQKIKSQFVIGFGILLVLLVTLIGVYFNKIKTQKKLRNNQKLLHEEQLKSMLENQRTEIIKEKIKAKSEERSRLSLELHDGIANEIGALKVALTNEKVLDANAINSVVDKIDKLYNEVRDWSHDLNSDKILDIEFSQLIHSLCLIPEKKGIKIHKNILIDEKINTLDDSILLNIYRIIQEAINNILKHAYASEIQLDIIQSESEIFLIIKDNGVGFSKNSSKSGIGLKNIEKRIETLKGKFYLITSDQGTTLDIKLPI</sequence>
<evidence type="ECO:0000256" key="7">
    <source>
        <dbReference type="SAM" id="SignalP"/>
    </source>
</evidence>
<dbReference type="InterPro" id="IPR011990">
    <property type="entry name" value="TPR-like_helical_dom_sf"/>
</dbReference>
<reference evidence="10" key="1">
    <citation type="submission" date="2019-05" db="EMBL/GenBank/DDBJ databases">
        <title>Flavobacterium profundi sp. nov., isolated from a deep-sea seamount.</title>
        <authorList>
            <person name="Zhang D.-C."/>
        </authorList>
    </citation>
    <scope>NUCLEOTIDE SEQUENCE [LARGE SCALE GENOMIC DNA]</scope>
    <source>
        <strain evidence="10">TP390</strain>
    </source>
</reference>
<evidence type="ECO:0000313" key="10">
    <source>
        <dbReference type="Proteomes" id="UP000431264"/>
    </source>
</evidence>
<organism evidence="9 10">
    <name type="scientific">Flavobacterium profundi</name>
    <dbReference type="NCBI Taxonomy" id="1774945"/>
    <lineage>
        <taxon>Bacteria</taxon>
        <taxon>Pseudomonadati</taxon>
        <taxon>Bacteroidota</taxon>
        <taxon>Flavobacteriia</taxon>
        <taxon>Flavobacteriales</taxon>
        <taxon>Flavobacteriaceae</taxon>
        <taxon>Flavobacterium</taxon>
    </lineage>
</organism>
<evidence type="ECO:0000256" key="4">
    <source>
        <dbReference type="ARBA" id="ARBA00022777"/>
    </source>
</evidence>
<proteinExistence type="predicted"/>
<dbReference type="EC" id="2.7.13.3" evidence="2"/>
<dbReference type="PROSITE" id="PS50109">
    <property type="entry name" value="HIS_KIN"/>
    <property type="match status" value="1"/>
</dbReference>
<keyword evidence="7" id="KW-0732">Signal</keyword>
<feature type="chain" id="PRO_5026261440" description="histidine kinase" evidence="7">
    <location>
        <begin position="19"/>
        <end position="622"/>
    </location>
</feature>
<accession>A0A6I4IT97</accession>
<protein>
    <recommendedName>
        <fullName evidence="2">histidine kinase</fullName>
        <ecNumber evidence="2">2.7.13.3</ecNumber>
    </recommendedName>
</protein>
<feature type="signal peptide" evidence="7">
    <location>
        <begin position="1"/>
        <end position="18"/>
    </location>
</feature>
<dbReference type="SMART" id="SM00028">
    <property type="entry name" value="TPR"/>
    <property type="match status" value="3"/>
</dbReference>
<dbReference type="GO" id="GO:0000160">
    <property type="term" value="P:phosphorelay signal transduction system"/>
    <property type="evidence" value="ECO:0007669"/>
    <property type="project" value="UniProtKB-KW"/>
</dbReference>
<dbReference type="InterPro" id="IPR003594">
    <property type="entry name" value="HATPase_dom"/>
</dbReference>
<evidence type="ECO:0000259" key="8">
    <source>
        <dbReference type="PROSITE" id="PS50109"/>
    </source>
</evidence>
<evidence type="ECO:0000313" key="9">
    <source>
        <dbReference type="EMBL" id="MVO10099.1"/>
    </source>
</evidence>
<keyword evidence="5" id="KW-0902">Two-component regulatory system</keyword>
<dbReference type="SUPFAM" id="SSF55874">
    <property type="entry name" value="ATPase domain of HSP90 chaperone/DNA topoisomerase II/histidine kinase"/>
    <property type="match status" value="1"/>
</dbReference>
<name>A0A6I4IT97_9FLAO</name>
<dbReference type="Pfam" id="PF02518">
    <property type="entry name" value="HATPase_c"/>
    <property type="match status" value="1"/>
</dbReference>
<dbReference type="EMBL" id="WQLW01000010">
    <property type="protein sequence ID" value="MVO10099.1"/>
    <property type="molecule type" value="Genomic_DNA"/>
</dbReference>
<comment type="catalytic activity">
    <reaction evidence="1">
        <text>ATP + protein L-histidine = ADP + protein N-phospho-L-histidine.</text>
        <dbReference type="EC" id="2.7.13.3"/>
    </reaction>
</comment>
<keyword evidence="3" id="KW-0808">Transferase</keyword>
<dbReference type="AlphaFoldDB" id="A0A6I4IT97"/>
<dbReference type="PANTHER" id="PTHR24421">
    <property type="entry name" value="NITRATE/NITRITE SENSOR PROTEIN NARX-RELATED"/>
    <property type="match status" value="1"/>
</dbReference>
<dbReference type="OrthoDB" id="9778366at2"/>
<dbReference type="PANTHER" id="PTHR24421:SF10">
    <property type="entry name" value="NITRATE_NITRITE SENSOR PROTEIN NARQ"/>
    <property type="match status" value="1"/>
</dbReference>
<dbReference type="Gene3D" id="3.30.565.10">
    <property type="entry name" value="Histidine kinase-like ATPase, C-terminal domain"/>
    <property type="match status" value="1"/>
</dbReference>
<evidence type="ECO:0000256" key="1">
    <source>
        <dbReference type="ARBA" id="ARBA00000085"/>
    </source>
</evidence>
<dbReference type="InterPro" id="IPR019734">
    <property type="entry name" value="TPR_rpt"/>
</dbReference>
<keyword evidence="6" id="KW-1133">Transmembrane helix</keyword>
<evidence type="ECO:0000256" key="2">
    <source>
        <dbReference type="ARBA" id="ARBA00012438"/>
    </source>
</evidence>
<dbReference type="RefSeq" id="WP_140998484.1">
    <property type="nucleotide sequence ID" value="NZ_VDCZ01000010.1"/>
</dbReference>
<dbReference type="SMART" id="SM00387">
    <property type="entry name" value="HATPase_c"/>
    <property type="match status" value="1"/>
</dbReference>
<dbReference type="Proteomes" id="UP000431264">
    <property type="component" value="Unassembled WGS sequence"/>
</dbReference>
<dbReference type="InterPro" id="IPR005467">
    <property type="entry name" value="His_kinase_dom"/>
</dbReference>
<evidence type="ECO:0000256" key="5">
    <source>
        <dbReference type="ARBA" id="ARBA00023012"/>
    </source>
</evidence>
<dbReference type="CDD" id="cd16917">
    <property type="entry name" value="HATPase_UhpB-NarQ-NarX-like"/>
    <property type="match status" value="1"/>
</dbReference>
<dbReference type="Gene3D" id="1.25.40.10">
    <property type="entry name" value="Tetratricopeptide repeat domain"/>
    <property type="match status" value="1"/>
</dbReference>
<keyword evidence="6" id="KW-0812">Transmembrane</keyword>
<evidence type="ECO:0000256" key="6">
    <source>
        <dbReference type="SAM" id="Phobius"/>
    </source>
</evidence>
<comment type="caution">
    <text evidence="9">The sequence shown here is derived from an EMBL/GenBank/DDBJ whole genome shotgun (WGS) entry which is preliminary data.</text>
</comment>
<keyword evidence="4" id="KW-0418">Kinase</keyword>
<dbReference type="InterPro" id="IPR036890">
    <property type="entry name" value="HATPase_C_sf"/>
</dbReference>
<evidence type="ECO:0000256" key="3">
    <source>
        <dbReference type="ARBA" id="ARBA00022679"/>
    </source>
</evidence>
<keyword evidence="10" id="KW-1185">Reference proteome</keyword>
<dbReference type="SUPFAM" id="SSF48452">
    <property type="entry name" value="TPR-like"/>
    <property type="match status" value="1"/>
</dbReference>
<gene>
    <name evidence="9" type="ORF">GOQ30_13080</name>
</gene>
<dbReference type="InterPro" id="IPR050482">
    <property type="entry name" value="Sensor_HK_TwoCompSys"/>
</dbReference>
<feature type="domain" description="Histidine kinase" evidence="8">
    <location>
        <begin position="538"/>
        <end position="622"/>
    </location>
</feature>
<feature type="transmembrane region" description="Helical" evidence="6">
    <location>
        <begin position="372"/>
        <end position="391"/>
    </location>
</feature>
<dbReference type="GO" id="GO:0004673">
    <property type="term" value="F:protein histidine kinase activity"/>
    <property type="evidence" value="ECO:0007669"/>
    <property type="project" value="UniProtKB-EC"/>
</dbReference>